<dbReference type="Gene3D" id="2.160.10.10">
    <property type="entry name" value="Hexapeptide repeat proteins"/>
    <property type="match status" value="1"/>
</dbReference>
<feature type="region of interest" description="Disordered" evidence="1">
    <location>
        <begin position="471"/>
        <end position="508"/>
    </location>
</feature>
<proteinExistence type="predicted"/>
<comment type="caution">
    <text evidence="4">The sequence shown here is derived from an EMBL/GenBank/DDBJ whole genome shotgun (WGS) entry which is preliminary data.</text>
</comment>
<reference evidence="4" key="1">
    <citation type="submission" date="2023-10" db="EMBL/GenBank/DDBJ databases">
        <authorList>
            <person name="Chen Y."/>
            <person name="Shah S."/>
            <person name="Dougan E. K."/>
            <person name="Thang M."/>
            <person name="Chan C."/>
        </authorList>
    </citation>
    <scope>NUCLEOTIDE SEQUENCE [LARGE SCALE GENOMIC DNA]</scope>
</reference>
<evidence type="ECO:0000313" key="5">
    <source>
        <dbReference type="Proteomes" id="UP001189429"/>
    </source>
</evidence>
<keyword evidence="2" id="KW-1133">Transmembrane helix</keyword>
<evidence type="ECO:0000256" key="3">
    <source>
        <dbReference type="SAM" id="SignalP"/>
    </source>
</evidence>
<name>A0ABN9VHV7_9DINO</name>
<dbReference type="InterPro" id="IPR011004">
    <property type="entry name" value="Trimer_LpxA-like_sf"/>
</dbReference>
<keyword evidence="5" id="KW-1185">Reference proteome</keyword>
<keyword evidence="2" id="KW-0812">Transmembrane</keyword>
<accession>A0ABN9VHV7</accession>
<evidence type="ECO:0000313" key="4">
    <source>
        <dbReference type="EMBL" id="CAK0871610.1"/>
    </source>
</evidence>
<keyword evidence="3" id="KW-0732">Signal</keyword>
<evidence type="ECO:0000256" key="2">
    <source>
        <dbReference type="SAM" id="Phobius"/>
    </source>
</evidence>
<feature type="signal peptide" evidence="3">
    <location>
        <begin position="1"/>
        <end position="20"/>
    </location>
</feature>
<evidence type="ECO:0000256" key="1">
    <source>
        <dbReference type="SAM" id="MobiDB-lite"/>
    </source>
</evidence>
<keyword evidence="2" id="KW-0472">Membrane</keyword>
<feature type="compositionally biased region" description="Basic and acidic residues" evidence="1">
    <location>
        <begin position="495"/>
        <end position="508"/>
    </location>
</feature>
<protein>
    <submittedName>
        <fullName evidence="4">Uncharacterized protein</fullName>
    </submittedName>
</protein>
<feature type="transmembrane region" description="Helical" evidence="2">
    <location>
        <begin position="264"/>
        <end position="285"/>
    </location>
</feature>
<dbReference type="SUPFAM" id="SSF51161">
    <property type="entry name" value="Trimeric LpxA-like enzymes"/>
    <property type="match status" value="2"/>
</dbReference>
<dbReference type="Proteomes" id="UP001189429">
    <property type="component" value="Unassembled WGS sequence"/>
</dbReference>
<organism evidence="4 5">
    <name type="scientific">Prorocentrum cordatum</name>
    <dbReference type="NCBI Taxonomy" id="2364126"/>
    <lineage>
        <taxon>Eukaryota</taxon>
        <taxon>Sar</taxon>
        <taxon>Alveolata</taxon>
        <taxon>Dinophyceae</taxon>
        <taxon>Prorocentrales</taxon>
        <taxon>Prorocentraceae</taxon>
        <taxon>Prorocentrum</taxon>
    </lineage>
</organism>
<gene>
    <name evidence="4" type="ORF">PCOR1329_LOCUS57387</name>
</gene>
<feature type="transmembrane region" description="Helical" evidence="2">
    <location>
        <begin position="305"/>
        <end position="327"/>
    </location>
</feature>
<dbReference type="EMBL" id="CAUYUJ010017089">
    <property type="protein sequence ID" value="CAK0871610.1"/>
    <property type="molecule type" value="Genomic_DNA"/>
</dbReference>
<feature type="transmembrane region" description="Helical" evidence="2">
    <location>
        <begin position="44"/>
        <end position="62"/>
    </location>
</feature>
<sequence>MSSPVPIVLTWIAFVPSTAALWMASVFNELLISGARNYHSFTSYFAMLVCFCTFALFNTIMLKMALEIPCGPCELGNMLVECMDLLPATQSFSVLNTWWLRAAGVGVQSNNIFSCAPTPRNASTVVIGDNVFLSNTIITGPATLRDDCLLDLKARVREHCVLNQMAVVGGHTILRRGTTVDAGAVIVRQWDVRSDAQAPPSPTPWQAVRRQNLSSSVPGDLLEAEMRKLGGGTGTARSGERHVYFPTWQSHVAYVLPRLLQLHLLLAVMAGCMCLANRACGASFFSSTISASSSTGNRSDERLRALGFLGFFVGFTFLCLPLTMVLAKWSVLGRWQRCDVSEHFPTTSAPCWRYFCFVAAPIWIVVRSSWQPRLYGTLLQNQRYRCMGSEIGRRVLIFSNGVEDYDHLRIEGDAAIGHGCFVLGHLFEGRGLSFGKVHLGEGCSVLSDRQIWPGAVIPAFATVARRGPPIRGACGGEPAKSSAPALPGLSLGQQGDKETPDSERGFPEIRRRVFSYPTARCQDQTISTFTFGALPDSEAASFRI</sequence>
<feature type="chain" id="PRO_5045319864" evidence="3">
    <location>
        <begin position="21"/>
        <end position="544"/>
    </location>
</feature>